<dbReference type="PANTHER" id="PTHR32258">
    <property type="entry name" value="PROTEIN NETWORKED 4A"/>
    <property type="match status" value="1"/>
</dbReference>
<evidence type="ECO:0000313" key="6">
    <source>
        <dbReference type="Proteomes" id="UP001345219"/>
    </source>
</evidence>
<evidence type="ECO:0000256" key="2">
    <source>
        <dbReference type="ARBA" id="ARBA00038006"/>
    </source>
</evidence>
<organism evidence="5 6">
    <name type="scientific">Trapa incisa</name>
    <dbReference type="NCBI Taxonomy" id="236973"/>
    <lineage>
        <taxon>Eukaryota</taxon>
        <taxon>Viridiplantae</taxon>
        <taxon>Streptophyta</taxon>
        <taxon>Embryophyta</taxon>
        <taxon>Tracheophyta</taxon>
        <taxon>Spermatophyta</taxon>
        <taxon>Magnoliopsida</taxon>
        <taxon>eudicotyledons</taxon>
        <taxon>Gunneridae</taxon>
        <taxon>Pentapetalae</taxon>
        <taxon>rosids</taxon>
        <taxon>malvids</taxon>
        <taxon>Myrtales</taxon>
        <taxon>Lythraceae</taxon>
        <taxon>Trapa</taxon>
    </lineage>
</organism>
<dbReference type="AlphaFoldDB" id="A0AAN7KYM4"/>
<dbReference type="GO" id="GO:0003779">
    <property type="term" value="F:actin binding"/>
    <property type="evidence" value="ECO:0007669"/>
    <property type="project" value="InterPro"/>
</dbReference>
<comment type="caution">
    <text evidence="5">The sequence shown here is derived from an EMBL/GenBank/DDBJ whole genome shotgun (WGS) entry which is preliminary data.</text>
</comment>
<dbReference type="InterPro" id="IPR051861">
    <property type="entry name" value="NET_actin-binding_domain"/>
</dbReference>
<feature type="compositionally biased region" description="Polar residues" evidence="3">
    <location>
        <begin position="42"/>
        <end position="54"/>
    </location>
</feature>
<comment type="similarity">
    <text evidence="2">Belongs to the NET family.</text>
</comment>
<reference evidence="5 6" key="1">
    <citation type="journal article" date="2023" name="Hortic Res">
        <title>Pangenome of water caltrop reveals structural variations and asymmetric subgenome divergence after allopolyploidization.</title>
        <authorList>
            <person name="Zhang X."/>
            <person name="Chen Y."/>
            <person name="Wang L."/>
            <person name="Yuan Y."/>
            <person name="Fang M."/>
            <person name="Shi L."/>
            <person name="Lu R."/>
            <person name="Comes H.P."/>
            <person name="Ma Y."/>
            <person name="Chen Y."/>
            <person name="Huang G."/>
            <person name="Zhou Y."/>
            <person name="Zheng Z."/>
            <person name="Qiu Y."/>
        </authorList>
    </citation>
    <scope>NUCLEOTIDE SEQUENCE [LARGE SCALE GENOMIC DNA]</scope>
    <source>
        <tissue evidence="5">Roots</tissue>
    </source>
</reference>
<evidence type="ECO:0000256" key="3">
    <source>
        <dbReference type="SAM" id="MobiDB-lite"/>
    </source>
</evidence>
<evidence type="ECO:0000256" key="1">
    <source>
        <dbReference type="ARBA" id="ARBA00023054"/>
    </source>
</evidence>
<dbReference type="PANTHER" id="PTHR32258:SF26">
    <property type="entry name" value="KINASE INTERACTING (KIP1-LIKE) FAMILY PROTEIN"/>
    <property type="match status" value="1"/>
</dbReference>
<dbReference type="PROSITE" id="PS51774">
    <property type="entry name" value="NAB"/>
    <property type="match status" value="1"/>
</dbReference>
<evidence type="ECO:0000313" key="5">
    <source>
        <dbReference type="EMBL" id="KAK4775511.1"/>
    </source>
</evidence>
<dbReference type="Proteomes" id="UP001345219">
    <property type="component" value="Chromosome 18"/>
</dbReference>
<evidence type="ECO:0000259" key="4">
    <source>
        <dbReference type="PROSITE" id="PS51774"/>
    </source>
</evidence>
<dbReference type="EMBL" id="JAXIOK010000003">
    <property type="protein sequence ID" value="KAK4775511.1"/>
    <property type="molecule type" value="Genomic_DNA"/>
</dbReference>
<sequence length="388" mass="43994">MSLVLLHRQCSREINVAEPLLSPETTSEISNDSETEEKPGKQPSNQACHPSTLPTRGGSVVNAAAAPSWLSSALSDINEKMEQMAISNPEKDDTGESFAQRADTYYQKRPQLLAFLQDLYRAYISLSDRYVQLLSKNNHTNHSRHSSLVSSITADDFSLVGNDHCHSNREDLSDAESLLSSQQSSQSNCSTCEQVDYDVLVAEIVIKNVECDILLHEVEISNRRSNDASRKIELQKSLLEVLESERLILVTENARLGYRVGALIEENRGLVMESASVKRKADELARCLLKMREDQRACQLSRRIEDLQEQIYRLEKRNKEYYRQLVRRDLEAEHREEANKGKIRGGRREVEVAGAVGVEKEAFFGLWGKVKRLDFFMCGMKQTDHSSE</sequence>
<gene>
    <name evidence="5" type="ORF">SAY87_023472</name>
</gene>
<feature type="region of interest" description="Disordered" evidence="3">
    <location>
        <begin position="17"/>
        <end position="56"/>
    </location>
</feature>
<protein>
    <recommendedName>
        <fullName evidence="4">NAB domain-containing protein</fullName>
    </recommendedName>
</protein>
<feature type="compositionally biased region" description="Polar residues" evidence="3">
    <location>
        <begin position="23"/>
        <end position="32"/>
    </location>
</feature>
<dbReference type="Pfam" id="PF07765">
    <property type="entry name" value="KIP1"/>
    <property type="match status" value="1"/>
</dbReference>
<accession>A0AAN7KYM4</accession>
<name>A0AAN7KYM4_9MYRT</name>
<feature type="domain" description="NAB" evidence="4">
    <location>
        <begin position="49"/>
        <end position="137"/>
    </location>
</feature>
<dbReference type="InterPro" id="IPR011684">
    <property type="entry name" value="NAB"/>
</dbReference>
<keyword evidence="1" id="KW-0175">Coiled coil</keyword>
<keyword evidence="6" id="KW-1185">Reference proteome</keyword>
<proteinExistence type="inferred from homology"/>